<keyword evidence="2" id="KW-1185">Reference proteome</keyword>
<name>A0ABR8D6S2_9NOST</name>
<accession>A0ABR8D6S2</accession>
<evidence type="ECO:0000313" key="1">
    <source>
        <dbReference type="EMBL" id="MBD2502830.1"/>
    </source>
</evidence>
<gene>
    <name evidence="1" type="ORF">H6G83_19850</name>
</gene>
<protein>
    <submittedName>
        <fullName evidence="1">DUF1824 family protein</fullName>
    </submittedName>
</protein>
<reference evidence="1 2" key="1">
    <citation type="journal article" date="2020" name="ISME J.">
        <title>Comparative genomics reveals insights into cyanobacterial evolution and habitat adaptation.</title>
        <authorList>
            <person name="Chen M.Y."/>
            <person name="Teng W.K."/>
            <person name="Zhao L."/>
            <person name="Hu C.X."/>
            <person name="Zhou Y.K."/>
            <person name="Han B.P."/>
            <person name="Song L.R."/>
            <person name="Shu W.S."/>
        </authorList>
    </citation>
    <scope>NUCLEOTIDE SEQUENCE [LARGE SCALE GENOMIC DNA]</scope>
    <source>
        <strain evidence="1 2">FACHB-119</strain>
    </source>
</reference>
<dbReference type="Proteomes" id="UP000661112">
    <property type="component" value="Unassembled WGS sequence"/>
</dbReference>
<dbReference type="RefSeq" id="WP_190475472.1">
    <property type="nucleotide sequence ID" value="NZ_JACJSG010000028.1"/>
</dbReference>
<dbReference type="Gene3D" id="3.30.360.10">
    <property type="entry name" value="Dihydrodipicolinate Reductase, domain 2"/>
    <property type="match status" value="1"/>
</dbReference>
<organism evidence="1 2">
    <name type="scientific">Anabaena azotica FACHB-119</name>
    <dbReference type="NCBI Taxonomy" id="947527"/>
    <lineage>
        <taxon>Bacteria</taxon>
        <taxon>Bacillati</taxon>
        <taxon>Cyanobacteriota</taxon>
        <taxon>Cyanophyceae</taxon>
        <taxon>Nostocales</taxon>
        <taxon>Nostocaceae</taxon>
        <taxon>Anabaena</taxon>
        <taxon>Anabaena azotica</taxon>
    </lineage>
</organism>
<dbReference type="EMBL" id="JACJSG010000028">
    <property type="protein sequence ID" value="MBD2502830.1"/>
    <property type="molecule type" value="Genomic_DNA"/>
</dbReference>
<proteinExistence type="predicted"/>
<dbReference type="InterPro" id="IPR014953">
    <property type="entry name" value="DUF1824"/>
</dbReference>
<dbReference type="Pfam" id="PF08854">
    <property type="entry name" value="DUF1824"/>
    <property type="match status" value="1"/>
</dbReference>
<sequence length="138" mass="15225">MTIPNHPNLTIADAKKVLNKFNCLDIAPILKPSEKESVRRALIFITKLSDYQILGICADTAEEGLLAMRTYSHALGYGVPIDLPVVEGPVYIKLNGKNGLCYLDSYAGHHRGVLVSCQSYYEGGINEMYGHLPLDLFV</sequence>
<dbReference type="SUPFAM" id="SSF160532">
    <property type="entry name" value="Ava3019-like"/>
    <property type="match status" value="1"/>
</dbReference>
<comment type="caution">
    <text evidence="1">The sequence shown here is derived from an EMBL/GenBank/DDBJ whole genome shotgun (WGS) entry which is preliminary data.</text>
</comment>
<evidence type="ECO:0000313" key="2">
    <source>
        <dbReference type="Proteomes" id="UP000661112"/>
    </source>
</evidence>